<reference evidence="1 2" key="1">
    <citation type="journal article" date="2019" name="Front. Microbiol.">
        <title>Thermoanaerosceptrum fracticalcis gen. nov. sp. nov., a Novel Fumarate-Fermenting Microorganism From a Deep Fractured Carbonate Aquifer of the US Great Basin.</title>
        <authorList>
            <person name="Hamilton-Brehm S.D."/>
            <person name="Stewart L.E."/>
            <person name="Zavarin M."/>
            <person name="Caldwell M."/>
            <person name="Lawson P.A."/>
            <person name="Onstott T.C."/>
            <person name="Grzymski J."/>
            <person name="Neveux I."/>
            <person name="Lollar B.S."/>
            <person name="Russell C.E."/>
            <person name="Moser D.P."/>
        </authorList>
    </citation>
    <scope>NUCLEOTIDE SEQUENCE [LARGE SCALE GENOMIC DNA]</scope>
    <source>
        <strain evidence="1 2">DRI-13</strain>
    </source>
</reference>
<organism evidence="1 2">
    <name type="scientific">Thermanaerosceptrum fracticalcis</name>
    <dbReference type="NCBI Taxonomy" id="1712410"/>
    <lineage>
        <taxon>Bacteria</taxon>
        <taxon>Bacillati</taxon>
        <taxon>Bacillota</taxon>
        <taxon>Clostridia</taxon>
        <taxon>Eubacteriales</taxon>
        <taxon>Peptococcaceae</taxon>
        <taxon>Thermanaerosceptrum</taxon>
    </lineage>
</organism>
<dbReference type="Gene3D" id="3.30.2310.20">
    <property type="entry name" value="RelE-like"/>
    <property type="match status" value="1"/>
</dbReference>
<evidence type="ECO:0000313" key="1">
    <source>
        <dbReference type="EMBL" id="QNB44906.1"/>
    </source>
</evidence>
<keyword evidence="2" id="KW-1185">Reference proteome</keyword>
<name>A0A7G6DYK2_THEFR</name>
<gene>
    <name evidence="1" type="ORF">BR63_00320</name>
</gene>
<protein>
    <recommendedName>
        <fullName evidence="3">Addiction module toxin RelE</fullName>
    </recommendedName>
</protein>
<dbReference type="Proteomes" id="UP000515847">
    <property type="component" value="Chromosome"/>
</dbReference>
<accession>A0A7G6DYK2</accession>
<evidence type="ECO:0000313" key="2">
    <source>
        <dbReference type="Proteomes" id="UP000515847"/>
    </source>
</evidence>
<dbReference type="RefSeq" id="WP_051966099.1">
    <property type="nucleotide sequence ID" value="NZ_CP045798.1"/>
</dbReference>
<dbReference type="EMBL" id="CP045798">
    <property type="protein sequence ID" value="QNB44906.1"/>
    <property type="molecule type" value="Genomic_DNA"/>
</dbReference>
<dbReference type="OrthoDB" id="1724327at2"/>
<sequence>MPSLKMSDLIPDNIMFYPEAMEDFYCLDKGRQIMVIKVLQKISLAPSKLGKPLENHPNRPLAGFRSTYVDNKSIRIIWTVKNSGIVEIAVIAGIAERNDLLAYTLVASRRQDIYKFIEELLEKR</sequence>
<proteinExistence type="predicted"/>
<dbReference type="InterPro" id="IPR035093">
    <property type="entry name" value="RelE/ParE_toxin_dom_sf"/>
</dbReference>
<dbReference type="KEGG" id="tfr:BR63_00320"/>
<dbReference type="AlphaFoldDB" id="A0A7G6DYK2"/>
<evidence type="ECO:0008006" key="3">
    <source>
        <dbReference type="Google" id="ProtNLM"/>
    </source>
</evidence>